<feature type="compositionally biased region" description="Polar residues" evidence="1">
    <location>
        <begin position="31"/>
        <end position="40"/>
    </location>
</feature>
<keyword evidence="2" id="KW-0472">Membrane</keyword>
<evidence type="ECO:0000256" key="1">
    <source>
        <dbReference type="SAM" id="MobiDB-lite"/>
    </source>
</evidence>
<name>A0A2U3K516_9BACT</name>
<organism evidence="3 4">
    <name type="scientific">Candidatus Sulfotelmatobacter kueseliae</name>
    <dbReference type="NCBI Taxonomy" id="2042962"/>
    <lineage>
        <taxon>Bacteria</taxon>
        <taxon>Pseudomonadati</taxon>
        <taxon>Acidobacteriota</taxon>
        <taxon>Terriglobia</taxon>
        <taxon>Terriglobales</taxon>
        <taxon>Candidatus Korobacteraceae</taxon>
        <taxon>Candidatus Sulfotelmatobacter</taxon>
    </lineage>
</organism>
<gene>
    <name evidence="3" type="ORF">SBA1_1330003</name>
</gene>
<accession>A0A2U3K516</accession>
<dbReference type="AlphaFoldDB" id="A0A2U3K516"/>
<evidence type="ECO:0000313" key="4">
    <source>
        <dbReference type="Proteomes" id="UP000238701"/>
    </source>
</evidence>
<proteinExistence type="predicted"/>
<keyword evidence="2" id="KW-1133">Transmembrane helix</keyword>
<keyword evidence="2" id="KW-0812">Transmembrane</keyword>
<sequence>MLAAFLERYSFLPLIARETRAKVTGERVTGGQRQTGQAQISERRTTMHHKKSHSTIQFLTLGLLVSFLLAGLANAAPVYTGRVTLPYEVRWGHSVLPAGDYLLSVESDRACVFVVIQGAKSGRNVALLMPLYIDEEKGTSALFIAGEGNQRVVQALSLAELGKSFVYEFARGARDVREAHTMQTISVVAANK</sequence>
<feature type="region of interest" description="Disordered" evidence="1">
    <location>
        <begin position="25"/>
        <end position="49"/>
    </location>
</feature>
<dbReference type="EMBL" id="OMOD01000039">
    <property type="protein sequence ID" value="SPF34752.1"/>
    <property type="molecule type" value="Genomic_DNA"/>
</dbReference>
<reference evidence="4" key="1">
    <citation type="submission" date="2018-02" db="EMBL/GenBank/DDBJ databases">
        <authorList>
            <person name="Hausmann B."/>
        </authorList>
    </citation>
    <scope>NUCLEOTIDE SEQUENCE [LARGE SCALE GENOMIC DNA]</scope>
    <source>
        <strain evidence="4">Peat soil MAG SbA1</strain>
    </source>
</reference>
<evidence type="ECO:0000256" key="2">
    <source>
        <dbReference type="SAM" id="Phobius"/>
    </source>
</evidence>
<protein>
    <submittedName>
        <fullName evidence="3">Uncharacterized protein</fullName>
    </submittedName>
</protein>
<evidence type="ECO:0000313" key="3">
    <source>
        <dbReference type="EMBL" id="SPF34752.1"/>
    </source>
</evidence>
<feature type="transmembrane region" description="Helical" evidence="2">
    <location>
        <begin position="58"/>
        <end position="79"/>
    </location>
</feature>
<dbReference type="Proteomes" id="UP000238701">
    <property type="component" value="Unassembled WGS sequence"/>
</dbReference>